<accession>A0A7M1LG10</accession>
<dbReference type="OrthoDB" id="9984760at2"/>
<keyword evidence="1" id="KW-1133">Transmembrane helix</keyword>
<evidence type="ECO:0000313" key="3">
    <source>
        <dbReference type="Proteomes" id="UP000594749"/>
    </source>
</evidence>
<feature type="transmembrane region" description="Helical" evidence="1">
    <location>
        <begin position="33"/>
        <end position="54"/>
    </location>
</feature>
<protein>
    <submittedName>
        <fullName evidence="2">Uncharacterized protein</fullName>
    </submittedName>
</protein>
<evidence type="ECO:0000256" key="1">
    <source>
        <dbReference type="SAM" id="Phobius"/>
    </source>
</evidence>
<organism evidence="2 3">
    <name type="scientific">Campylobacter corcagiensis</name>
    <dbReference type="NCBI Taxonomy" id="1448857"/>
    <lineage>
        <taxon>Bacteria</taxon>
        <taxon>Pseudomonadati</taxon>
        <taxon>Campylobacterota</taxon>
        <taxon>Epsilonproteobacteria</taxon>
        <taxon>Campylobacterales</taxon>
        <taxon>Campylobacteraceae</taxon>
        <taxon>Campylobacter</taxon>
    </lineage>
</organism>
<dbReference type="AlphaFoldDB" id="A0A7M1LG10"/>
<evidence type="ECO:0000313" key="2">
    <source>
        <dbReference type="EMBL" id="QOQ87241.1"/>
    </source>
</evidence>
<reference evidence="2 3" key="1">
    <citation type="submission" date="2020-10" db="EMBL/GenBank/DDBJ databases">
        <title>Campylobacter and Helicobacter PacBio genomes.</title>
        <authorList>
            <person name="Lane C."/>
        </authorList>
    </citation>
    <scope>NUCLEOTIDE SEQUENCE [LARGE SCALE GENOMIC DNA]</scope>
    <source>
        <strain evidence="2 3">2016D-0077</strain>
    </source>
</reference>
<gene>
    <name evidence="2" type="ORF">IMC76_08545</name>
</gene>
<feature type="transmembrane region" description="Helical" evidence="1">
    <location>
        <begin position="60"/>
        <end position="78"/>
    </location>
</feature>
<sequence>MDAVMRNQENLSNKSLSKRDYDKDPIIIENNAILINFIALIIGVFFIAFAFIFFKFNESVNSSFGSLTGLVAVLTAFFNRKSSKIIIKDKHIKFIDKNLEKEIIINKHLKIYQTTDTRTTSIKKDEDGFYIVMAIAIFWALIVLVTNRTYGLFFIIFFIFMIYTILYLPSLIFQILTNKSVKNLKFYGNILIWKFKFVQEYEYINILPSYKQRLEVRDYFLEKLEIDVDKTPKIKNIFKI</sequence>
<dbReference type="RefSeq" id="WP_025803601.1">
    <property type="nucleotide sequence ID" value="NZ_CP053842.1"/>
</dbReference>
<keyword evidence="3" id="KW-1185">Reference proteome</keyword>
<feature type="transmembrane region" description="Helical" evidence="1">
    <location>
        <begin position="152"/>
        <end position="176"/>
    </location>
</feature>
<dbReference type="Proteomes" id="UP000594749">
    <property type="component" value="Chromosome"/>
</dbReference>
<keyword evidence="1" id="KW-0812">Transmembrane</keyword>
<keyword evidence="1" id="KW-0472">Membrane</keyword>
<dbReference type="EMBL" id="CP063078">
    <property type="protein sequence ID" value="QOQ87241.1"/>
    <property type="molecule type" value="Genomic_DNA"/>
</dbReference>
<feature type="transmembrane region" description="Helical" evidence="1">
    <location>
        <begin position="128"/>
        <end position="146"/>
    </location>
</feature>
<proteinExistence type="predicted"/>
<name>A0A7M1LG10_9BACT</name>